<dbReference type="InterPro" id="IPR008789">
    <property type="entry name" value="Poxvirus_intermed-TF"/>
</dbReference>
<evidence type="ECO:0000256" key="4">
    <source>
        <dbReference type="ARBA" id="ARBA00023159"/>
    </source>
</evidence>
<reference evidence="6" key="1">
    <citation type="submission" date="2018-05" db="EMBL/GenBank/DDBJ databases">
        <title>Complete Genome Sequence of a Novel Sea Otter Poxvirus.</title>
        <authorList>
            <person name="Jacob J.M."/>
            <person name="Subramaniam K."/>
            <person name="Tu S.-L."/>
            <person name="Nielsen O."/>
            <person name="Tuomi P.A."/>
            <person name="Upton C."/>
            <person name="Waltzek T.B."/>
        </authorList>
    </citation>
    <scope>NUCLEOTIDE SEQUENCE [LARGE SCALE GENOMIC DNA]</scope>
    <source>
        <strain evidence="6">ELK</strain>
    </source>
</reference>
<keyword evidence="5" id="KW-0175">Coiled coil</keyword>
<keyword evidence="3" id="KW-0805">Transcription regulation</keyword>
<dbReference type="EMBL" id="MH427217">
    <property type="protein sequence ID" value="AWU47158.1"/>
    <property type="molecule type" value="Genomic_DNA"/>
</dbReference>
<evidence type="ECO:0000256" key="5">
    <source>
        <dbReference type="SAM" id="Coils"/>
    </source>
</evidence>
<dbReference type="Pfam" id="PF05718">
    <property type="entry name" value="Pox_int_trans"/>
    <property type="match status" value="1"/>
</dbReference>
<gene>
    <name evidence="6" type="primary">SOPV-ELK-113</name>
</gene>
<dbReference type="OrthoDB" id="5001at10239"/>
<comment type="function">
    <text evidence="1">Acts with RNA polymerase to initiate transcription from intermediate gene promoters.</text>
</comment>
<evidence type="ECO:0000256" key="3">
    <source>
        <dbReference type="ARBA" id="ARBA00023015"/>
    </source>
</evidence>
<sequence length="380" mass="43610">MEELFYFLHSIENTFVRTLFNFHLTNSEKIGDVYGSLQQKISETDIFSDIVSDEHLMLLKKIVYCDINITKHLINHAAYDNYKSKPVNKRIDKFFDVNTKHDNRSNRTADIFCRENSSLVSYIKTTSKKHKIDYGEIKKTINNAAGCTPGYFSGRKGDEYLSTLVKADKKNPWIKSISKHLKIDISNDAIITRGKSSILQTIEFVFVNRTCVKIFKDSTLHFILSKDKTETGCIGIINKLFGTYSTLFTLFGKITSNDDFLHWASISQNITTATTFKEKMMLIHENNIYGIHNFKVGMFNLSYIQPIAYTVFPSMLTDSNKIKIFKGKKLNLVAIRSLEECKQSIEQAQQLLEIMKQKAQLLDSINVNTALIETLKKILI</sequence>
<protein>
    <recommendedName>
        <fullName evidence="2">Intermediate transcription factor 3 large subunit</fullName>
    </recommendedName>
</protein>
<evidence type="ECO:0000313" key="6">
    <source>
        <dbReference type="EMBL" id="AWU47158.1"/>
    </source>
</evidence>
<dbReference type="Proteomes" id="UP000249273">
    <property type="component" value="Segment"/>
</dbReference>
<evidence type="ECO:0000313" key="7">
    <source>
        <dbReference type="Proteomes" id="UP000249273"/>
    </source>
</evidence>
<accession>A0A2U9QHT4</accession>
<keyword evidence="7" id="KW-1185">Reference proteome</keyword>
<dbReference type="KEGG" id="vg:36841110"/>
<dbReference type="RefSeq" id="YP_009480651.1">
    <property type="nucleotide sequence ID" value="NC_037656.1"/>
</dbReference>
<organism evidence="6">
    <name type="scientific">Sea otter poxvirus</name>
    <dbReference type="NCBI Taxonomy" id="1416741"/>
    <lineage>
        <taxon>Viruses</taxon>
        <taxon>Varidnaviria</taxon>
        <taxon>Bamfordvirae</taxon>
        <taxon>Nucleocytoviricota</taxon>
        <taxon>Pokkesviricetes</taxon>
        <taxon>Chitovirales</taxon>
        <taxon>Poxviridae</taxon>
        <taxon>Chordopoxvirinae</taxon>
        <taxon>Mustelpoxvirus</taxon>
        <taxon>Mustelpoxvirus seaotterpox</taxon>
        <taxon>Sea otterpox virus</taxon>
    </lineage>
</organism>
<feature type="coiled-coil region" evidence="5">
    <location>
        <begin position="338"/>
        <end position="365"/>
    </location>
</feature>
<keyword evidence="3" id="KW-0804">Transcription</keyword>
<dbReference type="GeneID" id="36841110"/>
<evidence type="ECO:0000256" key="2">
    <source>
        <dbReference type="ARBA" id="ARBA00015436"/>
    </source>
</evidence>
<evidence type="ECO:0000256" key="1">
    <source>
        <dbReference type="ARBA" id="ARBA00003344"/>
    </source>
</evidence>
<name>A0A2U9QHT4_9POXV</name>
<keyword evidence="4" id="KW-0010">Activator</keyword>
<proteinExistence type="predicted"/>